<dbReference type="GeneID" id="41598226"/>
<dbReference type="AlphaFoldDB" id="A0A075MZ99"/>
<dbReference type="HOGENOM" id="CLU_961738_0_0_2"/>
<accession>A0A075MZ99</accession>
<protein>
    <submittedName>
        <fullName evidence="1">Uncharacterized protein</fullName>
    </submittedName>
</protein>
<dbReference type="Proteomes" id="UP000028194">
    <property type="component" value="Chromosome"/>
</dbReference>
<reference evidence="1 2" key="1">
    <citation type="journal article" date="2014" name="PLoS ONE">
        <title>Genome Sequence of Candidatus Nitrososphaera evergladensis from Group I.1b Enriched from Everglades Soil Reveals Novel Genomic Features of the Ammonia-Oxidizing Archaea.</title>
        <authorList>
            <person name="Zhalnina K.V."/>
            <person name="Dias R."/>
            <person name="Leonard M.T."/>
            <person name="Dorr de Quadros P."/>
            <person name="Camargo F.A."/>
            <person name="Drew J.C."/>
            <person name="Farmerie W.G."/>
            <person name="Daroub S.H."/>
            <person name="Triplett E.W."/>
        </authorList>
    </citation>
    <scope>NUCLEOTIDE SEQUENCE [LARGE SCALE GENOMIC DNA]</scope>
    <source>
        <strain evidence="1 2">SR1</strain>
    </source>
</reference>
<sequence length="289" mass="33885">MTKVIEAKVYKPITGPFLEDEIRLMSRHRAEQIRWYGAQKVISEEMISDLQVDSEQELKNQILSLCQHYDSYPVLIELDNTTLNRTFIVDHMTGISDKKAIFENVYYAYTEKAKIIQASMDEKMERHRQQLQATLQQHGYSMYLFIDAITGGKAIPINEYLTDEEIEENLKEQHPRERAILLDIVKKFRGWAPRMYAEIASEFEIPVESFRTDDGLNPIYYSPYVIASKAEERDSQPLDINSVKYWFLEERGRIIGRVDAKARVDFQSWFTSFHLKMASNDTRYISNAQ</sequence>
<dbReference type="EMBL" id="CP007174">
    <property type="protein sequence ID" value="AIF84574.1"/>
    <property type="molecule type" value="Genomic_DNA"/>
</dbReference>
<organism evidence="1 2">
    <name type="scientific">Candidatus Nitrososphaera evergladensis SR1</name>
    <dbReference type="NCBI Taxonomy" id="1459636"/>
    <lineage>
        <taxon>Archaea</taxon>
        <taxon>Nitrososphaerota</taxon>
        <taxon>Nitrososphaeria</taxon>
        <taxon>Nitrososphaerales</taxon>
        <taxon>Nitrososphaeraceae</taxon>
        <taxon>Nitrososphaera</taxon>
    </lineage>
</organism>
<dbReference type="RefSeq" id="WP_148701123.1">
    <property type="nucleotide sequence ID" value="NZ_CP007174.1"/>
</dbReference>
<dbReference type="KEGG" id="nev:NTE_02525"/>
<evidence type="ECO:0000313" key="1">
    <source>
        <dbReference type="EMBL" id="AIF84574.1"/>
    </source>
</evidence>
<evidence type="ECO:0000313" key="2">
    <source>
        <dbReference type="Proteomes" id="UP000028194"/>
    </source>
</evidence>
<keyword evidence="2" id="KW-1185">Reference proteome</keyword>
<dbReference type="STRING" id="1459636.NTE_02525"/>
<gene>
    <name evidence="1" type="ORF">NTE_02525</name>
</gene>
<name>A0A075MZ99_9ARCH</name>
<proteinExistence type="predicted"/>